<dbReference type="PANTHER" id="PTHR34614:SF2">
    <property type="entry name" value="TRANSPOSASE IS4-LIKE DOMAIN-CONTAINING PROTEIN"/>
    <property type="match status" value="1"/>
</dbReference>
<protein>
    <submittedName>
        <fullName evidence="2">Transposase DDE domain-containing protein</fullName>
    </submittedName>
</protein>
<dbReference type="GO" id="GO:0006313">
    <property type="term" value="P:DNA transposition"/>
    <property type="evidence" value="ECO:0007669"/>
    <property type="project" value="InterPro"/>
</dbReference>
<reference evidence="2 3" key="1">
    <citation type="submission" date="2016-10" db="EMBL/GenBank/DDBJ databases">
        <authorList>
            <person name="de Groot N.N."/>
        </authorList>
    </citation>
    <scope>NUCLEOTIDE SEQUENCE [LARGE SCALE GENOMIC DNA]</scope>
    <source>
        <strain evidence="2 3">DSM 2784</strain>
    </source>
</reference>
<feature type="domain" description="Transposase IS4-like" evidence="1">
    <location>
        <begin position="216"/>
        <end position="480"/>
    </location>
</feature>
<evidence type="ECO:0000259" key="1">
    <source>
        <dbReference type="Pfam" id="PF01609"/>
    </source>
</evidence>
<name>A0A1G5S713_9FIRM</name>
<evidence type="ECO:0000313" key="2">
    <source>
        <dbReference type="EMBL" id="SCZ82126.1"/>
    </source>
</evidence>
<keyword evidence="3" id="KW-1185">Reference proteome</keyword>
<evidence type="ECO:0000313" key="3">
    <source>
        <dbReference type="Proteomes" id="UP000199208"/>
    </source>
</evidence>
<dbReference type="OrthoDB" id="1828538at2"/>
<dbReference type="Pfam" id="PF01609">
    <property type="entry name" value="DDE_Tnp_1"/>
    <property type="match status" value="1"/>
</dbReference>
<organism evidence="2 3">
    <name type="scientific">Acidaminobacter hydrogenoformans DSM 2784</name>
    <dbReference type="NCBI Taxonomy" id="1120920"/>
    <lineage>
        <taxon>Bacteria</taxon>
        <taxon>Bacillati</taxon>
        <taxon>Bacillota</taxon>
        <taxon>Clostridia</taxon>
        <taxon>Peptostreptococcales</taxon>
        <taxon>Acidaminobacteraceae</taxon>
        <taxon>Acidaminobacter</taxon>
    </lineage>
</organism>
<proteinExistence type="predicted"/>
<dbReference type="PANTHER" id="PTHR34614">
    <property type="match status" value="1"/>
</dbReference>
<accession>A0A1G5S713</accession>
<sequence length="568" mass="66498">MYLDFLVKIPEAAGKITYRKRDDSCYVYYEYDRIYDPTRKFTNVKRAMIGKQSKADHLMMQPNQNYLKFFPEVELPEEKDRSLRSSCLRVGTYIILQKLIRESGIPDMLSRDFSKKDVGLFLDMAAYSIITESNAAQYYPDYAYNHALFTTDMRIFSDAKVSDFLKNITDDQSVGFLNSWNESKDHREKIYISYDSTNKNCQAGDIEMLEYGNAKVDQGSPIFNYSIAYDTRNKEPLFYEAYPGSINDVSQLQFMLDKAKGYGYRKIGFILDRGYFGKRNIEYMDQCGYSFVIMVKGMASLVNQLILKHKGSFEKKRLHHISEYRVYGMTVKKKLYATDEKDRYFHIYHSIDKESAERNILENRIDEMTKFMKRHTNEMREFGAGFERYFELYYDEQNKTFLFPVEKAGVIESEIDLCGYFCIITSEKMTAKEAIDLYKSRDVSEKLFRGDKSYLGNKSLRVYSDESASAKIFIEFIALIIRSKIYTSLKEEMNKIDKRPNFMTVPAAIKELEKIEMVRQLDNVYRLDHAVTATQKTILKAFGIDVSYVKYKAAEISESLMNAEKIYK</sequence>
<dbReference type="EMBL" id="FMWL01000038">
    <property type="protein sequence ID" value="SCZ82126.1"/>
    <property type="molecule type" value="Genomic_DNA"/>
</dbReference>
<dbReference type="GO" id="GO:0003677">
    <property type="term" value="F:DNA binding"/>
    <property type="evidence" value="ECO:0007669"/>
    <property type="project" value="InterPro"/>
</dbReference>
<dbReference type="InterPro" id="IPR002559">
    <property type="entry name" value="Transposase_11"/>
</dbReference>
<dbReference type="RefSeq" id="WP_092593588.1">
    <property type="nucleotide sequence ID" value="NZ_FMWL01000038.1"/>
</dbReference>
<gene>
    <name evidence="2" type="ORF">SAMN03080599_03395</name>
</gene>
<dbReference type="Proteomes" id="UP000199208">
    <property type="component" value="Unassembled WGS sequence"/>
</dbReference>
<dbReference type="GO" id="GO:0004803">
    <property type="term" value="F:transposase activity"/>
    <property type="evidence" value="ECO:0007669"/>
    <property type="project" value="InterPro"/>
</dbReference>
<dbReference type="STRING" id="1120920.SAMN03080599_03395"/>
<dbReference type="AlphaFoldDB" id="A0A1G5S713"/>
<dbReference type="InterPro" id="IPR012337">
    <property type="entry name" value="RNaseH-like_sf"/>
</dbReference>
<dbReference type="SUPFAM" id="SSF53098">
    <property type="entry name" value="Ribonuclease H-like"/>
    <property type="match status" value="1"/>
</dbReference>